<dbReference type="InterPro" id="IPR038765">
    <property type="entry name" value="Papain-like_cys_pep_sf"/>
</dbReference>
<dbReference type="SMART" id="SM00257">
    <property type="entry name" value="LysM"/>
    <property type="match status" value="2"/>
</dbReference>
<dbReference type="CDD" id="cd00118">
    <property type="entry name" value="LysM"/>
    <property type="match status" value="2"/>
</dbReference>
<keyword evidence="2" id="KW-0378">Hydrolase</keyword>
<reference evidence="8 9" key="2">
    <citation type="submission" date="2022-06" db="EMBL/GenBank/DDBJ databases">
        <title>Staphylococcus hominis ShoR14 genome sequence.</title>
        <authorList>
            <person name="Yeo C.C."/>
            <person name="Chew C.H."/>
            <person name="Che Hamzah A.M."/>
            <person name="Al-Trad E.I."/>
        </authorList>
    </citation>
    <scope>NUCLEOTIDE SEQUENCE [LARGE SCALE GENOMIC DNA]</scope>
    <source>
        <strain evidence="8 9">ShoR14</strain>
    </source>
</reference>
<evidence type="ECO:0000256" key="4">
    <source>
        <dbReference type="SAM" id="SignalP"/>
    </source>
</evidence>
<feature type="signal peptide" evidence="4">
    <location>
        <begin position="1"/>
        <end position="24"/>
    </location>
</feature>
<dbReference type="Gene3D" id="3.10.350.10">
    <property type="entry name" value="LysM domain"/>
    <property type="match status" value="2"/>
</dbReference>
<dbReference type="InterPro" id="IPR018392">
    <property type="entry name" value="LysM"/>
</dbReference>
<gene>
    <name evidence="7" type="ORF">AZE34_03460</name>
    <name evidence="8" type="ORF">J7T32_004480</name>
</gene>
<dbReference type="GO" id="GO:0016787">
    <property type="term" value="F:hydrolase activity"/>
    <property type="evidence" value="ECO:0007669"/>
    <property type="project" value="UniProtKB-KW"/>
</dbReference>
<dbReference type="EMBL" id="JAGHKT020000004">
    <property type="protein sequence ID" value="MCM5672026.1"/>
    <property type="molecule type" value="Genomic_DNA"/>
</dbReference>
<dbReference type="RefSeq" id="WP_017175996.1">
    <property type="nucleotide sequence ID" value="NZ_CABMJU010000038.1"/>
</dbReference>
<evidence type="ECO:0000256" key="3">
    <source>
        <dbReference type="ARBA" id="ARBA00023316"/>
    </source>
</evidence>
<reference evidence="7" key="1">
    <citation type="submission" date="2016-02" db="EMBL/GenBank/DDBJ databases">
        <title>Genomic sequence of a clinical Staphylococcus hominis isolate.</title>
        <authorList>
            <person name="McClure J.M."/>
            <person name="Zhang K."/>
        </authorList>
    </citation>
    <scope>NUCLEOTIDE SEQUENCE</scope>
    <source>
        <strain evidence="7">C34847</strain>
    </source>
</reference>
<evidence type="ECO:0000256" key="1">
    <source>
        <dbReference type="ARBA" id="ARBA00022729"/>
    </source>
</evidence>
<dbReference type="Proteomes" id="UP000665944">
    <property type="component" value="Unassembled WGS sequence"/>
</dbReference>
<feature type="domain" description="LysM" evidence="6">
    <location>
        <begin position="89"/>
        <end position="132"/>
    </location>
</feature>
<dbReference type="InterPro" id="IPR036779">
    <property type="entry name" value="LysM_dom_sf"/>
</dbReference>
<organism evidence="7">
    <name type="scientific">Staphylococcus hominis</name>
    <dbReference type="NCBI Taxonomy" id="1290"/>
    <lineage>
        <taxon>Bacteria</taxon>
        <taxon>Bacillati</taxon>
        <taxon>Bacillota</taxon>
        <taxon>Bacilli</taxon>
        <taxon>Bacillales</taxon>
        <taxon>Staphylococcaceae</taxon>
        <taxon>Staphylococcus</taxon>
    </lineage>
</organism>
<dbReference type="Pfam" id="PF05257">
    <property type="entry name" value="CHAP"/>
    <property type="match status" value="1"/>
</dbReference>
<name>A0A3S7GTX0_STAHO</name>
<dbReference type="Pfam" id="PF01476">
    <property type="entry name" value="LysM"/>
    <property type="match status" value="2"/>
</dbReference>
<evidence type="ECO:0000259" key="5">
    <source>
        <dbReference type="PROSITE" id="PS50911"/>
    </source>
</evidence>
<dbReference type="SUPFAM" id="SSF54001">
    <property type="entry name" value="Cysteine proteinases"/>
    <property type="match status" value="1"/>
</dbReference>
<keyword evidence="1 4" id="KW-0732">Signal</keyword>
<feature type="chain" id="PRO_5044600610" evidence="4">
    <location>
        <begin position="25"/>
        <end position="260"/>
    </location>
</feature>
<dbReference type="GO" id="GO:0071555">
    <property type="term" value="P:cell wall organization"/>
    <property type="evidence" value="ECO:0007669"/>
    <property type="project" value="UniProtKB-KW"/>
</dbReference>
<dbReference type="PROSITE" id="PS50911">
    <property type="entry name" value="CHAP"/>
    <property type="match status" value="1"/>
</dbReference>
<evidence type="ECO:0000259" key="6">
    <source>
        <dbReference type="PROSITE" id="PS51782"/>
    </source>
</evidence>
<dbReference type="GO" id="GO:0008932">
    <property type="term" value="F:lytic endotransglycosylase activity"/>
    <property type="evidence" value="ECO:0007669"/>
    <property type="project" value="TreeGrafter"/>
</dbReference>
<accession>A0A3S7GTX0</accession>
<keyword evidence="9" id="KW-1185">Reference proteome</keyword>
<feature type="domain" description="Peptidase C51" evidence="5">
    <location>
        <begin position="136"/>
        <end position="260"/>
    </location>
</feature>
<dbReference type="SUPFAM" id="SSF54106">
    <property type="entry name" value="LysM domain"/>
    <property type="match status" value="2"/>
</dbReference>
<evidence type="ECO:0000313" key="9">
    <source>
        <dbReference type="Proteomes" id="UP000665944"/>
    </source>
</evidence>
<proteinExistence type="predicted"/>
<feature type="domain" description="LysM" evidence="6">
    <location>
        <begin position="26"/>
        <end position="69"/>
    </location>
</feature>
<evidence type="ECO:0000313" key="8">
    <source>
        <dbReference type="EMBL" id="MCM5672026.1"/>
    </source>
</evidence>
<dbReference type="Gene3D" id="3.90.1720.10">
    <property type="entry name" value="endopeptidase domain like (from Nostoc punctiforme)"/>
    <property type="match status" value="1"/>
</dbReference>
<dbReference type="PROSITE" id="PS51782">
    <property type="entry name" value="LYSM"/>
    <property type="match status" value="2"/>
</dbReference>
<dbReference type="InterPro" id="IPR007921">
    <property type="entry name" value="CHAP_dom"/>
</dbReference>
<protein>
    <submittedName>
        <fullName evidence="8">LysM peptidoglycan-binding domain-containing protein</fullName>
    </submittedName>
    <submittedName>
        <fullName evidence="7">Peptidase M23</fullName>
    </submittedName>
</protein>
<dbReference type="EMBL" id="CP014567">
    <property type="protein sequence ID" value="AVI05865.1"/>
    <property type="molecule type" value="Genomic_DNA"/>
</dbReference>
<sequence length="260" mass="28363">MKKLAFTLSIASGAVAFFSHHAEASTQHTVQPGDSLWSIANKYNTTIDELKRNNQLNGNLIFPGQVLTINGSSTTTSTTSSSLSSKSSTTYTVQSGDSLSRIANKYGTSVTNLMNANNLKNYLIYPGQVLKIPSSSSTTNSSSTNASPTFNHQNLYTAGQCTWYVFNRRAQAGLPISTYWSDAKYWTYNAASDGYIVNHTPTVGAIMQSTAGYYGHVAYVERVNPDGSILISEMNYTYGPYNTDTRVIPASLVSNYNYIH</sequence>
<dbReference type="AlphaFoldDB" id="A0A3S7GTX0"/>
<evidence type="ECO:0000313" key="7">
    <source>
        <dbReference type="EMBL" id="AVI05865.1"/>
    </source>
</evidence>
<keyword evidence="3" id="KW-0961">Cell wall biogenesis/degradation</keyword>
<dbReference type="PANTHER" id="PTHR33734">
    <property type="entry name" value="LYSM DOMAIN-CONTAINING GPI-ANCHORED PROTEIN 2"/>
    <property type="match status" value="1"/>
</dbReference>
<dbReference type="PANTHER" id="PTHR33734:SF22">
    <property type="entry name" value="MEMBRANE-BOUND LYTIC MUREIN TRANSGLYCOSYLASE D"/>
    <property type="match status" value="1"/>
</dbReference>
<evidence type="ECO:0000256" key="2">
    <source>
        <dbReference type="ARBA" id="ARBA00022801"/>
    </source>
</evidence>